<feature type="region of interest" description="Disordered" evidence="4">
    <location>
        <begin position="133"/>
        <end position="160"/>
    </location>
</feature>
<keyword evidence="3" id="KW-0862">Zinc</keyword>
<evidence type="ECO:0000259" key="5">
    <source>
        <dbReference type="PROSITE" id="PS51792"/>
    </source>
</evidence>
<sequence>MEVLSMSPGEGSARNATMLLSTSPTTSNESGASDSDSESTSSSSILDEEEADFDFDAQSSAFTQLTSPSSLGSALAALQAGGSVGRSQGASRRPVAVDEEQETPLRRQIRAAYEMGLSLTREALLLDLDQESSSSLSSPDSPYSAQLSGKSPSRSHWPSLKQVPEPTRIFACANCGAALALQDELISKAFSGRDGKAYLFFSVFNTQTGPKEDRQLLTGLHTVADLACAGCKRSVGWYYLRAYQAAQRYKEGKFILERAALQKINNWSL</sequence>
<feature type="region of interest" description="Disordered" evidence="4">
    <location>
        <begin position="1"/>
        <end position="59"/>
    </location>
</feature>
<dbReference type="Pfam" id="PF03226">
    <property type="entry name" value="Yippee-Mis18"/>
    <property type="match status" value="1"/>
</dbReference>
<dbReference type="GeneID" id="37042550"/>
<feature type="compositionally biased region" description="Polar residues" evidence="4">
    <location>
        <begin position="147"/>
        <end position="156"/>
    </location>
</feature>
<accession>A0A316Z0Y7</accession>
<evidence type="ECO:0000256" key="1">
    <source>
        <dbReference type="ARBA" id="ARBA00005613"/>
    </source>
</evidence>
<evidence type="ECO:0000256" key="3">
    <source>
        <dbReference type="ARBA" id="ARBA00022833"/>
    </source>
</evidence>
<dbReference type="STRING" id="215250.A0A316Z0Y7"/>
<evidence type="ECO:0000256" key="4">
    <source>
        <dbReference type="SAM" id="MobiDB-lite"/>
    </source>
</evidence>
<evidence type="ECO:0000313" key="7">
    <source>
        <dbReference type="Proteomes" id="UP000245768"/>
    </source>
</evidence>
<dbReference type="PANTHER" id="PTHR13848">
    <property type="entry name" value="PROTEIN YIPPEE-LIKE CG15309-RELATED"/>
    <property type="match status" value="1"/>
</dbReference>
<proteinExistence type="inferred from homology"/>
<dbReference type="InterPro" id="IPR034751">
    <property type="entry name" value="Yippee"/>
</dbReference>
<dbReference type="InterPro" id="IPR039058">
    <property type="entry name" value="Yippee_fam"/>
</dbReference>
<dbReference type="RefSeq" id="XP_025381003.1">
    <property type="nucleotide sequence ID" value="XM_025520634.1"/>
</dbReference>
<organism evidence="6 7">
    <name type="scientific">Acaromyces ingoldii</name>
    <dbReference type="NCBI Taxonomy" id="215250"/>
    <lineage>
        <taxon>Eukaryota</taxon>
        <taxon>Fungi</taxon>
        <taxon>Dikarya</taxon>
        <taxon>Basidiomycota</taxon>
        <taxon>Ustilaginomycotina</taxon>
        <taxon>Exobasidiomycetes</taxon>
        <taxon>Exobasidiales</taxon>
        <taxon>Cryptobasidiaceae</taxon>
        <taxon>Acaromyces</taxon>
    </lineage>
</organism>
<feature type="compositionally biased region" description="Low complexity" evidence="4">
    <location>
        <begin position="133"/>
        <end position="146"/>
    </location>
</feature>
<dbReference type="Proteomes" id="UP000245768">
    <property type="component" value="Unassembled WGS sequence"/>
</dbReference>
<keyword evidence="2" id="KW-0479">Metal-binding</keyword>
<feature type="compositionally biased region" description="Polar residues" evidence="4">
    <location>
        <begin position="14"/>
        <end position="26"/>
    </location>
</feature>
<dbReference type="AlphaFoldDB" id="A0A316Z0Y7"/>
<name>A0A316Z0Y7_9BASI</name>
<dbReference type="OrthoDB" id="6407410at2759"/>
<dbReference type="InterPro" id="IPR004910">
    <property type="entry name" value="Yippee/Mis18/Cereblon"/>
</dbReference>
<dbReference type="PROSITE" id="PS51792">
    <property type="entry name" value="YIPPEE"/>
    <property type="match status" value="1"/>
</dbReference>
<keyword evidence="7" id="KW-1185">Reference proteome</keyword>
<feature type="domain" description="Yippee" evidence="5">
    <location>
        <begin position="168"/>
        <end position="265"/>
    </location>
</feature>
<feature type="compositionally biased region" description="Acidic residues" evidence="4">
    <location>
        <begin position="46"/>
        <end position="55"/>
    </location>
</feature>
<comment type="similarity">
    <text evidence="1">Belongs to the yippee family.</text>
</comment>
<evidence type="ECO:0000313" key="6">
    <source>
        <dbReference type="EMBL" id="PWN93805.1"/>
    </source>
</evidence>
<dbReference type="GO" id="GO:0046872">
    <property type="term" value="F:metal ion binding"/>
    <property type="evidence" value="ECO:0007669"/>
    <property type="project" value="UniProtKB-KW"/>
</dbReference>
<dbReference type="InParanoid" id="A0A316Z0Y7"/>
<dbReference type="EMBL" id="KZ819634">
    <property type="protein sequence ID" value="PWN93805.1"/>
    <property type="molecule type" value="Genomic_DNA"/>
</dbReference>
<protein>
    <submittedName>
        <fullName evidence="6">Yippee-domain-containing protein</fullName>
    </submittedName>
</protein>
<reference evidence="6" key="1">
    <citation type="journal article" date="2018" name="Mol. Biol. Evol.">
        <title>Broad Genomic Sampling Reveals a Smut Pathogenic Ancestry of the Fungal Clade Ustilaginomycotina.</title>
        <authorList>
            <person name="Kijpornyongpan T."/>
            <person name="Mondo S.J."/>
            <person name="Barry K."/>
            <person name="Sandor L."/>
            <person name="Lee J."/>
            <person name="Lipzen A."/>
            <person name="Pangilinan J."/>
            <person name="LaButti K."/>
            <person name="Hainaut M."/>
            <person name="Henrissat B."/>
            <person name="Grigoriev I.V."/>
            <person name="Spatafora J.W."/>
            <person name="Aime M.C."/>
        </authorList>
    </citation>
    <scope>NUCLEOTIDE SEQUENCE [LARGE SCALE GENOMIC DNA]</scope>
    <source>
        <strain evidence="6">MCA 4198</strain>
    </source>
</reference>
<evidence type="ECO:0000256" key="2">
    <source>
        <dbReference type="ARBA" id="ARBA00022723"/>
    </source>
</evidence>
<feature type="region of interest" description="Disordered" evidence="4">
    <location>
        <begin position="83"/>
        <end position="103"/>
    </location>
</feature>
<feature type="compositionally biased region" description="Low complexity" evidence="4">
    <location>
        <begin position="27"/>
        <end position="45"/>
    </location>
</feature>
<gene>
    <name evidence="6" type="ORF">FA10DRAFT_264403</name>
</gene>